<dbReference type="Pfam" id="PF13511">
    <property type="entry name" value="DUF4124"/>
    <property type="match status" value="1"/>
</dbReference>
<reference evidence="4 5" key="1">
    <citation type="submission" date="2024-09" db="EMBL/GenBank/DDBJ databases">
        <title>Novel species of the genus Pelomonas and Roseateles isolated from streams.</title>
        <authorList>
            <person name="Lu H."/>
        </authorList>
    </citation>
    <scope>NUCLEOTIDE SEQUENCE [LARGE SCALE GENOMIC DNA]</scope>
    <source>
        <strain evidence="4 5">DC23W</strain>
    </source>
</reference>
<dbReference type="EMBL" id="JBIGHY010000005">
    <property type="protein sequence ID" value="MFG6415167.1"/>
    <property type="molecule type" value="Genomic_DNA"/>
</dbReference>
<proteinExistence type="predicted"/>
<evidence type="ECO:0000313" key="4">
    <source>
        <dbReference type="EMBL" id="MFG6415167.1"/>
    </source>
</evidence>
<organism evidence="4 5">
    <name type="scientific">Pelomonas dachongensis</name>
    <dbReference type="NCBI Taxonomy" id="3299029"/>
    <lineage>
        <taxon>Bacteria</taxon>
        <taxon>Pseudomonadati</taxon>
        <taxon>Pseudomonadota</taxon>
        <taxon>Betaproteobacteria</taxon>
        <taxon>Burkholderiales</taxon>
        <taxon>Sphaerotilaceae</taxon>
        <taxon>Roseateles</taxon>
    </lineage>
</organism>
<feature type="chain" id="PRO_5045380618" evidence="2">
    <location>
        <begin position="22"/>
        <end position="170"/>
    </location>
</feature>
<feature type="domain" description="DUF4124" evidence="3">
    <location>
        <begin position="13"/>
        <end position="57"/>
    </location>
</feature>
<evidence type="ECO:0000256" key="2">
    <source>
        <dbReference type="SAM" id="SignalP"/>
    </source>
</evidence>
<dbReference type="InterPro" id="IPR025392">
    <property type="entry name" value="DUF4124"/>
</dbReference>
<keyword evidence="2" id="KW-0732">Signal</keyword>
<sequence>MRHKPLFVAFIGLMLTASAHAQWKWRDAQGKVQYSDRPPPSGTPEKDILQKPLSATRSITVVPVGPAASAAEAAVSAKPAASAPTRAELDAAARQKQEQDRESSKQKEEERRANEQRRDNCARAQAHLRGLQNGQRITRINDQGERVYMDDAQRLAEVERTRTLITTDCR</sequence>
<keyword evidence="5" id="KW-1185">Reference proteome</keyword>
<evidence type="ECO:0000256" key="1">
    <source>
        <dbReference type="SAM" id="MobiDB-lite"/>
    </source>
</evidence>
<dbReference type="RefSeq" id="WP_394471236.1">
    <property type="nucleotide sequence ID" value="NZ_JBIGHY010000005.1"/>
</dbReference>
<gene>
    <name evidence="4" type="ORF">ACG02S_14815</name>
</gene>
<feature type="signal peptide" evidence="2">
    <location>
        <begin position="1"/>
        <end position="21"/>
    </location>
</feature>
<name>A0ABW7ENU8_9BURK</name>
<accession>A0ABW7ENU8</accession>
<feature type="compositionally biased region" description="Basic and acidic residues" evidence="1">
    <location>
        <begin position="87"/>
        <end position="120"/>
    </location>
</feature>
<comment type="caution">
    <text evidence="4">The sequence shown here is derived from an EMBL/GenBank/DDBJ whole genome shotgun (WGS) entry which is preliminary data.</text>
</comment>
<evidence type="ECO:0000313" key="5">
    <source>
        <dbReference type="Proteomes" id="UP001606300"/>
    </source>
</evidence>
<dbReference type="Proteomes" id="UP001606300">
    <property type="component" value="Unassembled WGS sequence"/>
</dbReference>
<protein>
    <submittedName>
        <fullName evidence="4">DUF4124 domain-containing protein</fullName>
    </submittedName>
</protein>
<evidence type="ECO:0000259" key="3">
    <source>
        <dbReference type="Pfam" id="PF13511"/>
    </source>
</evidence>
<feature type="region of interest" description="Disordered" evidence="1">
    <location>
        <begin position="76"/>
        <end position="120"/>
    </location>
</feature>